<dbReference type="PANTHER" id="PTHR34998">
    <property type="entry name" value="OS04G0357400 PROTEIN-RELATED"/>
    <property type="match status" value="1"/>
</dbReference>
<organism evidence="6">
    <name type="scientific">Setaria italica</name>
    <name type="common">Foxtail millet</name>
    <name type="synonym">Panicum italicum</name>
    <dbReference type="NCBI Taxonomy" id="4555"/>
    <lineage>
        <taxon>Eukaryota</taxon>
        <taxon>Viridiplantae</taxon>
        <taxon>Streptophyta</taxon>
        <taxon>Embryophyta</taxon>
        <taxon>Tracheophyta</taxon>
        <taxon>Spermatophyta</taxon>
        <taxon>Magnoliopsida</taxon>
        <taxon>Liliopsida</taxon>
        <taxon>Poales</taxon>
        <taxon>Poaceae</taxon>
        <taxon>PACMAD clade</taxon>
        <taxon>Panicoideae</taxon>
        <taxon>Panicodae</taxon>
        <taxon>Paniceae</taxon>
        <taxon>Cenchrinae</taxon>
        <taxon>Setaria</taxon>
    </lineage>
</organism>
<keyword evidence="2" id="KW-0372">Hormone</keyword>
<evidence type="ECO:0000313" key="6">
    <source>
        <dbReference type="EMBL" id="RCV18732.1"/>
    </source>
</evidence>
<evidence type="ECO:0000256" key="5">
    <source>
        <dbReference type="SAM" id="SignalP"/>
    </source>
</evidence>
<evidence type="ECO:0000256" key="4">
    <source>
        <dbReference type="ARBA" id="ARBA00023157"/>
    </source>
</evidence>
<proteinExistence type="inferred from homology"/>
<dbReference type="InterPro" id="IPR008801">
    <property type="entry name" value="RALF"/>
</dbReference>
<sequence>MAATSLPLAAVLFLLLAASAGPATASGQHSGARMVIIRRGAGLRAGGGSVAAGARANDKRRYDQLLEDEVAPEPELRGLMRLGAGDGGGSIGYGALKKDRPGCQSGNQCAAQGGGSYTRGCTYKDHCPH</sequence>
<dbReference type="KEGG" id="sita:101772120"/>
<evidence type="ECO:0000256" key="2">
    <source>
        <dbReference type="ARBA" id="ARBA00022702"/>
    </source>
</evidence>
<dbReference type="AlphaFoldDB" id="A0A368QLH6"/>
<dbReference type="GO" id="GO:0005179">
    <property type="term" value="F:hormone activity"/>
    <property type="evidence" value="ECO:0007669"/>
    <property type="project" value="UniProtKB-KW"/>
</dbReference>
<dbReference type="EMBL" id="CM003530">
    <property type="protein sequence ID" value="RCV18732.1"/>
    <property type="molecule type" value="Genomic_DNA"/>
</dbReference>
<dbReference type="OrthoDB" id="692523at2759"/>
<reference evidence="6" key="1">
    <citation type="journal article" date="2012" name="Nat. Biotechnol.">
        <title>Reference genome sequence of the model plant Setaria.</title>
        <authorList>
            <person name="Bennetzen J.L."/>
            <person name="Schmutz J."/>
            <person name="Wang H."/>
            <person name="Percifield R."/>
            <person name="Hawkins J."/>
            <person name="Pontaroli A.C."/>
            <person name="Estep M."/>
            <person name="Feng L."/>
            <person name="Vaughn J.N."/>
            <person name="Grimwood J."/>
            <person name="Jenkins J."/>
            <person name="Barry K."/>
            <person name="Lindquist E."/>
            <person name="Hellsten U."/>
            <person name="Deshpande S."/>
            <person name="Wang X."/>
            <person name="Wu X."/>
            <person name="Mitros T."/>
            <person name="Triplett J."/>
            <person name="Yang X."/>
            <person name="Ye C.Y."/>
            <person name="Mauro-Herrera M."/>
            <person name="Wang L."/>
            <person name="Li P."/>
            <person name="Sharma M."/>
            <person name="Sharma R."/>
            <person name="Ronald P.C."/>
            <person name="Panaud O."/>
            <person name="Kellogg E.A."/>
            <person name="Brutnell T.P."/>
            <person name="Doust A.N."/>
            <person name="Tuskan G.A."/>
            <person name="Rokhsar D."/>
            <person name="Devos K.M."/>
        </authorList>
    </citation>
    <scope>NUCLEOTIDE SEQUENCE [LARGE SCALE GENOMIC DNA]</scope>
    <source>
        <strain evidence="6">Yugu1</strain>
    </source>
</reference>
<dbReference type="Pfam" id="PF05498">
    <property type="entry name" value="RALF"/>
    <property type="match status" value="1"/>
</dbReference>
<keyword evidence="3 5" id="KW-0732">Signal</keyword>
<protein>
    <submittedName>
        <fullName evidence="6">Uncharacterized protein</fullName>
    </submittedName>
</protein>
<comment type="similarity">
    <text evidence="1">Belongs to the plant rapid alkalinization factor (RALF) family.</text>
</comment>
<feature type="signal peptide" evidence="5">
    <location>
        <begin position="1"/>
        <end position="25"/>
    </location>
</feature>
<reference evidence="6" key="2">
    <citation type="submission" date="2015-07" db="EMBL/GenBank/DDBJ databases">
        <authorList>
            <person name="Noorani M."/>
        </authorList>
    </citation>
    <scope>NUCLEOTIDE SEQUENCE</scope>
    <source>
        <strain evidence="6">Yugu1</strain>
    </source>
</reference>
<name>A0A368QLH6_SETIT</name>
<dbReference type="PANTHER" id="PTHR34998:SF7">
    <property type="entry name" value="EXPRESSED PROTEIN"/>
    <property type="match status" value="1"/>
</dbReference>
<keyword evidence="4" id="KW-1015">Disulfide bond</keyword>
<evidence type="ECO:0000256" key="1">
    <source>
        <dbReference type="ARBA" id="ARBA00009178"/>
    </source>
</evidence>
<gene>
    <name evidence="6" type="ORF">SETIT_3G326100v2</name>
</gene>
<feature type="chain" id="PRO_5016680070" evidence="5">
    <location>
        <begin position="26"/>
        <end position="129"/>
    </location>
</feature>
<accession>A0A368QLH6</accession>
<evidence type="ECO:0000256" key="3">
    <source>
        <dbReference type="ARBA" id="ARBA00022729"/>
    </source>
</evidence>